<protein>
    <recommendedName>
        <fullName evidence="15">LysM domain receptor-like kinase 3</fullName>
    </recommendedName>
</protein>
<evidence type="ECO:0000259" key="12">
    <source>
        <dbReference type="PROSITE" id="PS51782"/>
    </source>
</evidence>
<dbReference type="Gene3D" id="1.10.510.10">
    <property type="entry name" value="Transferase(Phosphotransferase) domain 1"/>
    <property type="match status" value="1"/>
</dbReference>
<dbReference type="PROSITE" id="PS00107">
    <property type="entry name" value="PROTEIN_KINASE_ATP"/>
    <property type="match status" value="1"/>
</dbReference>
<evidence type="ECO:0000313" key="14">
    <source>
        <dbReference type="Proteomes" id="UP001324115"/>
    </source>
</evidence>
<dbReference type="SMART" id="SM00219">
    <property type="entry name" value="TyrKc"/>
    <property type="match status" value="1"/>
</dbReference>
<evidence type="ECO:0000256" key="6">
    <source>
        <dbReference type="ARBA" id="ARBA00023136"/>
    </source>
</evidence>
<feature type="domain" description="LysM" evidence="12">
    <location>
        <begin position="160"/>
        <end position="206"/>
    </location>
</feature>
<dbReference type="SUPFAM" id="SSF56112">
    <property type="entry name" value="Protein kinase-like (PK-like)"/>
    <property type="match status" value="1"/>
</dbReference>
<feature type="transmembrane region" description="Helical" evidence="9">
    <location>
        <begin position="223"/>
        <end position="247"/>
    </location>
</feature>
<feature type="binding site" evidence="8">
    <location>
        <position position="338"/>
    </location>
    <ligand>
        <name>ATP</name>
        <dbReference type="ChEBI" id="CHEBI:30616"/>
    </ligand>
</feature>
<accession>A0AAN7J4F1</accession>
<keyword evidence="3 9" id="KW-0812">Transmembrane</keyword>
<feature type="domain" description="Protein kinase" evidence="11">
    <location>
        <begin position="310"/>
        <end position="426"/>
    </location>
</feature>
<dbReference type="InterPro" id="IPR020635">
    <property type="entry name" value="Tyr_kinase_cat_dom"/>
</dbReference>
<dbReference type="InterPro" id="IPR018392">
    <property type="entry name" value="LysM"/>
</dbReference>
<evidence type="ECO:0000256" key="5">
    <source>
        <dbReference type="ARBA" id="ARBA00022989"/>
    </source>
</evidence>
<feature type="chain" id="PRO_5043004087" description="LysM domain receptor-like kinase 3" evidence="10">
    <location>
        <begin position="23"/>
        <end position="426"/>
    </location>
</feature>
<evidence type="ECO:0000256" key="3">
    <source>
        <dbReference type="ARBA" id="ARBA00022692"/>
    </source>
</evidence>
<dbReference type="PROSITE" id="PS50011">
    <property type="entry name" value="PROTEIN_KINASE_DOM"/>
    <property type="match status" value="1"/>
</dbReference>
<dbReference type="PROSITE" id="PS51782">
    <property type="entry name" value="LYSM"/>
    <property type="match status" value="1"/>
</dbReference>
<evidence type="ECO:0000259" key="11">
    <source>
        <dbReference type="PROSITE" id="PS50011"/>
    </source>
</evidence>
<evidence type="ECO:0000256" key="7">
    <source>
        <dbReference type="ARBA" id="ARBA00023157"/>
    </source>
</evidence>
<proteinExistence type="predicted"/>
<dbReference type="GO" id="GO:0005524">
    <property type="term" value="F:ATP binding"/>
    <property type="evidence" value="ECO:0007669"/>
    <property type="project" value="UniProtKB-UniRule"/>
</dbReference>
<keyword evidence="4 10" id="KW-0732">Signal</keyword>
<dbReference type="InterPro" id="IPR044812">
    <property type="entry name" value="CERK1/LYK3-like"/>
</dbReference>
<dbReference type="AlphaFoldDB" id="A0AAN7J4F1"/>
<keyword evidence="7" id="KW-1015">Disulfide bond</keyword>
<comment type="caution">
    <text evidence="13">The sequence shown here is derived from an EMBL/GenBank/DDBJ whole genome shotgun (WGS) entry which is preliminary data.</text>
</comment>
<dbReference type="Proteomes" id="UP001324115">
    <property type="component" value="Unassembled WGS sequence"/>
</dbReference>
<evidence type="ECO:0000313" key="13">
    <source>
        <dbReference type="EMBL" id="KAK4597972.1"/>
    </source>
</evidence>
<dbReference type="InterPro" id="IPR036779">
    <property type="entry name" value="LysM_dom_sf"/>
</dbReference>
<gene>
    <name evidence="13" type="ORF">RGQ29_015473</name>
</gene>
<organism evidence="13 14">
    <name type="scientific">Quercus rubra</name>
    <name type="common">Northern red oak</name>
    <name type="synonym">Quercus borealis</name>
    <dbReference type="NCBI Taxonomy" id="3512"/>
    <lineage>
        <taxon>Eukaryota</taxon>
        <taxon>Viridiplantae</taxon>
        <taxon>Streptophyta</taxon>
        <taxon>Embryophyta</taxon>
        <taxon>Tracheophyta</taxon>
        <taxon>Spermatophyta</taxon>
        <taxon>Magnoliopsida</taxon>
        <taxon>eudicotyledons</taxon>
        <taxon>Gunneridae</taxon>
        <taxon>Pentapetalae</taxon>
        <taxon>rosids</taxon>
        <taxon>fabids</taxon>
        <taxon>Fagales</taxon>
        <taxon>Fagaceae</taxon>
        <taxon>Quercus</taxon>
    </lineage>
</organism>
<keyword evidence="8" id="KW-0547">Nucleotide-binding</keyword>
<name>A0AAN7J4F1_QUERU</name>
<keyword evidence="8" id="KW-0067">ATP-binding</keyword>
<dbReference type="InterPro" id="IPR000719">
    <property type="entry name" value="Prot_kinase_dom"/>
</dbReference>
<feature type="signal peptide" evidence="10">
    <location>
        <begin position="1"/>
        <end position="22"/>
    </location>
</feature>
<dbReference type="InterPro" id="IPR011009">
    <property type="entry name" value="Kinase-like_dom_sf"/>
</dbReference>
<reference evidence="13 14" key="1">
    <citation type="journal article" date="2023" name="G3 (Bethesda)">
        <title>A haplotype-resolved chromosome-scale genome for Quercus rubra L. provides insights into the genetics of adaptive traits for red oak species.</title>
        <authorList>
            <person name="Kapoor B."/>
            <person name="Jenkins J."/>
            <person name="Schmutz J."/>
            <person name="Zhebentyayeva T."/>
            <person name="Kuelheim C."/>
            <person name="Coggeshall M."/>
            <person name="Heim C."/>
            <person name="Lasky J.R."/>
            <person name="Leites L."/>
            <person name="Islam-Faridi N."/>
            <person name="Romero-Severson J."/>
            <person name="DeLeo V.L."/>
            <person name="Lucas S.M."/>
            <person name="Lazic D."/>
            <person name="Gailing O."/>
            <person name="Carlson J."/>
            <person name="Staton M."/>
        </authorList>
    </citation>
    <scope>NUCLEOTIDE SEQUENCE [LARGE SCALE GENOMIC DNA]</scope>
    <source>
        <strain evidence="13">Pseudo-F2</strain>
    </source>
</reference>
<evidence type="ECO:0000256" key="8">
    <source>
        <dbReference type="PROSITE-ProRule" id="PRU10141"/>
    </source>
</evidence>
<keyword evidence="5 9" id="KW-1133">Transmembrane helix</keyword>
<keyword evidence="6 9" id="KW-0472">Membrane</keyword>
<keyword evidence="14" id="KW-1185">Reference proteome</keyword>
<dbReference type="Gene3D" id="3.10.350.10">
    <property type="entry name" value="LysM domain"/>
    <property type="match status" value="1"/>
</dbReference>
<dbReference type="PANTHER" id="PTHR46204:SF8">
    <property type="entry name" value="PROTEIN KINASE DOMAIN-CONTAINING PROTEIN"/>
    <property type="match status" value="1"/>
</dbReference>
<sequence>MASLGFLIHLLLLATLFARILAAKLPITSTLISPFRCNTLINSCNASLYHISNTVPKEKVASFYSVNVSQMKPIMYGNNIQDYLISVPCSCMDLDDNTTAYFYNTTYPVQHGDTFDKVSIEIYSGQAWKGKANYSYLDPKNNLSISLPCGCIESQSQTVVTYTVQDKDTLLSIASLLSSDVTGIQSLNQEMVLNPSNIGLGWVLFVPMENNPKKGEGRHKRTVVIKAVGISLAVTLLSVSILIIVVLRRKGSKQKVEDPRAVARSMSAYRTFLVQNQYQDTDNMVDLHFADSERPVLFSPEEIEEATSFFNESRKIGEGGYGSVYFGILGGKEVAIKKMRSNKSQDFFAELKVLCKIHNINVVELLGYASGEDDLYLVYEYVQNGSLNAHLHDPLLKGHQPLSWTARTQIALDAAKGIEYIHDHTK</sequence>
<dbReference type="GO" id="GO:0005886">
    <property type="term" value="C:plasma membrane"/>
    <property type="evidence" value="ECO:0007669"/>
    <property type="project" value="UniProtKB-SubCell"/>
</dbReference>
<dbReference type="GO" id="GO:0004713">
    <property type="term" value="F:protein tyrosine kinase activity"/>
    <property type="evidence" value="ECO:0007669"/>
    <property type="project" value="InterPro"/>
</dbReference>
<evidence type="ECO:0000256" key="4">
    <source>
        <dbReference type="ARBA" id="ARBA00022729"/>
    </source>
</evidence>
<evidence type="ECO:0000256" key="9">
    <source>
        <dbReference type="SAM" id="Phobius"/>
    </source>
</evidence>
<dbReference type="GO" id="GO:0019199">
    <property type="term" value="F:transmembrane receptor protein kinase activity"/>
    <property type="evidence" value="ECO:0007669"/>
    <property type="project" value="InterPro"/>
</dbReference>
<comment type="subcellular location">
    <subcellularLocation>
        <location evidence="1">Cell membrane</location>
        <topology evidence="1">Single-pass membrane protein</topology>
    </subcellularLocation>
</comment>
<evidence type="ECO:0000256" key="10">
    <source>
        <dbReference type="SAM" id="SignalP"/>
    </source>
</evidence>
<evidence type="ECO:0000256" key="1">
    <source>
        <dbReference type="ARBA" id="ARBA00004162"/>
    </source>
</evidence>
<dbReference type="PANTHER" id="PTHR46204">
    <property type="entry name" value="CHITIN ELICITOR RECEPTOR KINASE 1-RELATED"/>
    <property type="match status" value="1"/>
</dbReference>
<keyword evidence="2" id="KW-1003">Cell membrane</keyword>
<evidence type="ECO:0008006" key="15">
    <source>
        <dbReference type="Google" id="ProtNLM"/>
    </source>
</evidence>
<dbReference type="EMBL" id="JAXUIC010000003">
    <property type="protein sequence ID" value="KAK4597972.1"/>
    <property type="molecule type" value="Genomic_DNA"/>
</dbReference>
<dbReference type="GO" id="GO:0045087">
    <property type="term" value="P:innate immune response"/>
    <property type="evidence" value="ECO:0007669"/>
    <property type="project" value="InterPro"/>
</dbReference>
<dbReference type="SUPFAM" id="SSF54106">
    <property type="entry name" value="LysM domain"/>
    <property type="match status" value="1"/>
</dbReference>
<dbReference type="InterPro" id="IPR001245">
    <property type="entry name" value="Ser-Thr/Tyr_kinase_cat_dom"/>
</dbReference>
<evidence type="ECO:0000256" key="2">
    <source>
        <dbReference type="ARBA" id="ARBA00022475"/>
    </source>
</evidence>
<dbReference type="InterPro" id="IPR017441">
    <property type="entry name" value="Protein_kinase_ATP_BS"/>
</dbReference>
<dbReference type="Pfam" id="PF07714">
    <property type="entry name" value="PK_Tyr_Ser-Thr"/>
    <property type="match status" value="1"/>
</dbReference>